<evidence type="ECO:0000313" key="1">
    <source>
        <dbReference type="Proteomes" id="UP000887579"/>
    </source>
</evidence>
<dbReference type="Proteomes" id="UP000887579">
    <property type="component" value="Unplaced"/>
</dbReference>
<reference evidence="2" key="1">
    <citation type="submission" date="2022-11" db="UniProtKB">
        <authorList>
            <consortium name="WormBaseParasite"/>
        </authorList>
    </citation>
    <scope>IDENTIFICATION</scope>
</reference>
<dbReference type="WBParaSite" id="ES5_v2.g19099.t1">
    <property type="protein sequence ID" value="ES5_v2.g19099.t1"/>
    <property type="gene ID" value="ES5_v2.g19099"/>
</dbReference>
<sequence length="92" mass="10422">MKTTNSIWSIIIAIIFISCLTSSTTFVLSQQIDDETEQQQEQQFGKPCTQSFHCWRTEPMQDDGIPLSLVNRISKRIDLAGIARTKGGKIIY</sequence>
<organism evidence="1 2">
    <name type="scientific">Panagrolaimus sp. ES5</name>
    <dbReference type="NCBI Taxonomy" id="591445"/>
    <lineage>
        <taxon>Eukaryota</taxon>
        <taxon>Metazoa</taxon>
        <taxon>Ecdysozoa</taxon>
        <taxon>Nematoda</taxon>
        <taxon>Chromadorea</taxon>
        <taxon>Rhabditida</taxon>
        <taxon>Tylenchina</taxon>
        <taxon>Panagrolaimomorpha</taxon>
        <taxon>Panagrolaimoidea</taxon>
        <taxon>Panagrolaimidae</taxon>
        <taxon>Panagrolaimus</taxon>
    </lineage>
</organism>
<evidence type="ECO:0000313" key="2">
    <source>
        <dbReference type="WBParaSite" id="ES5_v2.g19099.t1"/>
    </source>
</evidence>
<proteinExistence type="predicted"/>
<accession>A0AC34FP09</accession>
<protein>
    <submittedName>
        <fullName evidence="2">Uncharacterized protein</fullName>
    </submittedName>
</protein>
<name>A0AC34FP09_9BILA</name>